<feature type="domain" description="PAS" evidence="10">
    <location>
        <begin position="1083"/>
        <end position="1157"/>
    </location>
</feature>
<gene>
    <name evidence="13" type="ORF">NG792_10850</name>
</gene>
<dbReference type="SMART" id="SM00387">
    <property type="entry name" value="HATPase_c"/>
    <property type="match status" value="1"/>
</dbReference>
<evidence type="ECO:0000256" key="3">
    <source>
        <dbReference type="ARBA" id="ARBA00022553"/>
    </source>
</evidence>
<dbReference type="InterPro" id="IPR000644">
    <property type="entry name" value="CBS_dom"/>
</dbReference>
<feature type="domain" description="PAC" evidence="11">
    <location>
        <begin position="456"/>
        <end position="508"/>
    </location>
</feature>
<feature type="region of interest" description="Disordered" evidence="8">
    <location>
        <begin position="286"/>
        <end position="320"/>
    </location>
</feature>
<dbReference type="InterPro" id="IPR011495">
    <property type="entry name" value="Sig_transdc_His_kin_sub2_dim/P"/>
</dbReference>
<proteinExistence type="predicted"/>
<dbReference type="SUPFAM" id="SSF55785">
    <property type="entry name" value="PYP-like sensor domain (PAS domain)"/>
    <property type="match status" value="6"/>
</dbReference>
<dbReference type="InterPro" id="IPR003594">
    <property type="entry name" value="HATPase_dom"/>
</dbReference>
<evidence type="ECO:0000313" key="13">
    <source>
        <dbReference type="EMBL" id="MCT7978205.1"/>
    </source>
</evidence>
<reference evidence="13 14" key="1">
    <citation type="journal article" date="2022" name="Front. Microbiol.">
        <title>High genomic differentiation and limited gene flow indicate recent cryptic speciation within the genus Laspinema (cyanobacteria).</title>
        <authorList>
            <person name="Stanojkovic A."/>
            <person name="Skoupy S."/>
            <person name="Skaloud P."/>
            <person name="Dvorak P."/>
        </authorList>
    </citation>
    <scope>NUCLEOTIDE SEQUENCE [LARGE SCALE GENOMIC DNA]</scope>
    <source>
        <strain evidence="13 14">D3b</strain>
    </source>
</reference>
<evidence type="ECO:0000256" key="5">
    <source>
        <dbReference type="ARBA" id="ARBA00022777"/>
    </source>
</evidence>
<feature type="domain" description="Histidine kinase" evidence="9">
    <location>
        <begin position="1222"/>
        <end position="1423"/>
    </location>
</feature>
<dbReference type="RefSeq" id="WP_261235466.1">
    <property type="nucleotide sequence ID" value="NZ_JAMXFA010000012.1"/>
</dbReference>
<dbReference type="Gene3D" id="3.10.580.10">
    <property type="entry name" value="CBS-domain"/>
    <property type="match status" value="2"/>
</dbReference>
<feature type="domain" description="PAC" evidence="11">
    <location>
        <begin position="750"/>
        <end position="802"/>
    </location>
</feature>
<dbReference type="InterPro" id="IPR001610">
    <property type="entry name" value="PAC"/>
</dbReference>
<feature type="domain" description="PAC" evidence="11">
    <location>
        <begin position="1159"/>
        <end position="1211"/>
    </location>
</feature>
<keyword evidence="6" id="KW-0129">CBS domain</keyword>
<dbReference type="Pfam" id="PF00571">
    <property type="entry name" value="CBS"/>
    <property type="match status" value="1"/>
</dbReference>
<keyword evidence="5" id="KW-0418">Kinase</keyword>
<evidence type="ECO:0000256" key="4">
    <source>
        <dbReference type="ARBA" id="ARBA00022679"/>
    </source>
</evidence>
<name>A0ABT2N686_9CYAN</name>
<dbReference type="SMART" id="SM00116">
    <property type="entry name" value="CBS"/>
    <property type="match status" value="4"/>
</dbReference>
<evidence type="ECO:0000259" key="10">
    <source>
        <dbReference type="PROSITE" id="PS50112"/>
    </source>
</evidence>
<dbReference type="InterPro" id="IPR036890">
    <property type="entry name" value="HATPase_C_sf"/>
</dbReference>
<feature type="domain" description="PAS" evidence="10">
    <location>
        <begin position="374"/>
        <end position="417"/>
    </location>
</feature>
<dbReference type="PROSITE" id="PS50112">
    <property type="entry name" value="PAS"/>
    <property type="match status" value="5"/>
</dbReference>
<dbReference type="InterPro" id="IPR000700">
    <property type="entry name" value="PAS-assoc_C"/>
</dbReference>
<dbReference type="InterPro" id="IPR013655">
    <property type="entry name" value="PAS_fold_3"/>
</dbReference>
<evidence type="ECO:0000259" key="9">
    <source>
        <dbReference type="PROSITE" id="PS50109"/>
    </source>
</evidence>
<evidence type="ECO:0000259" key="11">
    <source>
        <dbReference type="PROSITE" id="PS50113"/>
    </source>
</evidence>
<dbReference type="Gene3D" id="3.30.450.20">
    <property type="entry name" value="PAS domain"/>
    <property type="match status" value="6"/>
</dbReference>
<dbReference type="CDD" id="cd17774">
    <property type="entry name" value="CBS_two-component_sensor_histidine_kinase_repeat2"/>
    <property type="match status" value="1"/>
</dbReference>
<protein>
    <recommendedName>
        <fullName evidence="2">histidine kinase</fullName>
        <ecNumber evidence="2">2.7.13.3</ecNumber>
    </recommendedName>
</protein>
<feature type="coiled-coil region" evidence="7">
    <location>
        <begin position="619"/>
        <end position="678"/>
    </location>
</feature>
<dbReference type="Proteomes" id="UP001525961">
    <property type="component" value="Unassembled WGS sequence"/>
</dbReference>
<dbReference type="Gene3D" id="3.30.565.10">
    <property type="entry name" value="Histidine kinase-like ATPase, C-terminal domain"/>
    <property type="match status" value="1"/>
</dbReference>
<feature type="domain" description="PAC" evidence="11">
    <location>
        <begin position="582"/>
        <end position="635"/>
    </location>
</feature>
<evidence type="ECO:0000259" key="12">
    <source>
        <dbReference type="PROSITE" id="PS51371"/>
    </source>
</evidence>
<evidence type="ECO:0000256" key="2">
    <source>
        <dbReference type="ARBA" id="ARBA00012438"/>
    </source>
</evidence>
<dbReference type="InterPro" id="IPR013656">
    <property type="entry name" value="PAS_4"/>
</dbReference>
<dbReference type="Pfam" id="PF08447">
    <property type="entry name" value="PAS_3"/>
    <property type="match status" value="3"/>
</dbReference>
<accession>A0ABT2N686</accession>
<feature type="domain" description="PAS" evidence="10">
    <location>
        <begin position="675"/>
        <end position="748"/>
    </location>
</feature>
<evidence type="ECO:0000256" key="6">
    <source>
        <dbReference type="PROSITE-ProRule" id="PRU00703"/>
    </source>
</evidence>
<dbReference type="InterPro" id="IPR005467">
    <property type="entry name" value="His_kinase_dom"/>
</dbReference>
<feature type="domain" description="PAS" evidence="10">
    <location>
        <begin position="509"/>
        <end position="563"/>
    </location>
</feature>
<dbReference type="CDD" id="cd00130">
    <property type="entry name" value="PAS"/>
    <property type="match status" value="5"/>
</dbReference>
<dbReference type="SMART" id="SM00091">
    <property type="entry name" value="PAS"/>
    <property type="match status" value="6"/>
</dbReference>
<dbReference type="Pfam" id="PF02518">
    <property type="entry name" value="HATPase_c"/>
    <property type="match status" value="1"/>
</dbReference>
<dbReference type="Pfam" id="PF08448">
    <property type="entry name" value="PAS_4"/>
    <property type="match status" value="2"/>
</dbReference>
<evidence type="ECO:0000313" key="14">
    <source>
        <dbReference type="Proteomes" id="UP001525961"/>
    </source>
</evidence>
<dbReference type="InterPro" id="IPR052162">
    <property type="entry name" value="Sensor_kinase/Photoreceptor"/>
</dbReference>
<organism evidence="13 14">
    <name type="scientific">Laspinema olomoucense D3b</name>
    <dbReference type="NCBI Taxonomy" id="2953688"/>
    <lineage>
        <taxon>Bacteria</taxon>
        <taxon>Bacillati</taxon>
        <taxon>Cyanobacteriota</taxon>
        <taxon>Cyanophyceae</taxon>
        <taxon>Oscillatoriophycideae</taxon>
        <taxon>Oscillatoriales</taxon>
        <taxon>Laspinemataceae</taxon>
        <taxon>Laspinema</taxon>
        <taxon>Laspinema olomoucense</taxon>
    </lineage>
</organism>
<evidence type="ECO:0000256" key="1">
    <source>
        <dbReference type="ARBA" id="ARBA00000085"/>
    </source>
</evidence>
<dbReference type="PROSITE" id="PS50109">
    <property type="entry name" value="HIS_KIN"/>
    <property type="match status" value="1"/>
</dbReference>
<dbReference type="NCBIfam" id="TIGR00229">
    <property type="entry name" value="sensory_box"/>
    <property type="match status" value="4"/>
</dbReference>
<dbReference type="SMART" id="SM00086">
    <property type="entry name" value="PAC"/>
    <property type="match status" value="5"/>
</dbReference>
<keyword evidence="4" id="KW-0808">Transferase</keyword>
<keyword evidence="3" id="KW-0597">Phosphoprotein</keyword>
<dbReference type="EMBL" id="JAMXFA010000012">
    <property type="protein sequence ID" value="MCT7978205.1"/>
    <property type="molecule type" value="Genomic_DNA"/>
</dbReference>
<keyword evidence="7" id="KW-0175">Coiled coil</keyword>
<feature type="domain" description="PAC" evidence="11">
    <location>
        <begin position="899"/>
        <end position="951"/>
    </location>
</feature>
<dbReference type="PROSITE" id="PS51371">
    <property type="entry name" value="CBS"/>
    <property type="match status" value="2"/>
</dbReference>
<dbReference type="PANTHER" id="PTHR43304:SF1">
    <property type="entry name" value="PAC DOMAIN-CONTAINING PROTEIN"/>
    <property type="match status" value="1"/>
</dbReference>
<dbReference type="PROSITE" id="PS50113">
    <property type="entry name" value="PAC"/>
    <property type="match status" value="5"/>
</dbReference>
<dbReference type="PANTHER" id="PTHR43304">
    <property type="entry name" value="PHYTOCHROME-LIKE PROTEIN CPH1"/>
    <property type="match status" value="1"/>
</dbReference>
<feature type="domain" description="PAS" evidence="10">
    <location>
        <begin position="952"/>
        <end position="1024"/>
    </location>
</feature>
<dbReference type="InterPro" id="IPR046342">
    <property type="entry name" value="CBS_dom_sf"/>
</dbReference>
<evidence type="ECO:0000256" key="7">
    <source>
        <dbReference type="SAM" id="Coils"/>
    </source>
</evidence>
<dbReference type="Pfam" id="PF13426">
    <property type="entry name" value="PAS_9"/>
    <property type="match status" value="1"/>
</dbReference>
<dbReference type="SUPFAM" id="SSF54631">
    <property type="entry name" value="CBS-domain pair"/>
    <property type="match status" value="2"/>
</dbReference>
<comment type="catalytic activity">
    <reaction evidence="1">
        <text>ATP + protein L-histidine = ADP + protein N-phospho-L-histidine.</text>
        <dbReference type="EC" id="2.7.13.3"/>
    </reaction>
</comment>
<feature type="domain" description="CBS" evidence="12">
    <location>
        <begin position="156"/>
        <end position="228"/>
    </location>
</feature>
<dbReference type="EC" id="2.7.13.3" evidence="2"/>
<dbReference type="Pfam" id="PF07568">
    <property type="entry name" value="HisKA_2"/>
    <property type="match status" value="1"/>
</dbReference>
<evidence type="ECO:0000256" key="8">
    <source>
        <dbReference type="SAM" id="MobiDB-lite"/>
    </source>
</evidence>
<feature type="domain" description="CBS" evidence="12">
    <location>
        <begin position="237"/>
        <end position="295"/>
    </location>
</feature>
<sequence>MSHFLKMSDRLNVRLNQSLDCHPVKVPANLPLKSAIALMNRARSSYVLVTDYFLPHQPQIGYGLFTEGDLVTLAAAGLGEESRPISEVLTQSIIPLKVTDSVDPFSLFCYMEGHQIRYLPIQDREGKLLGVVTHESLHQGLQRRELRKQRLAFEGMSPAIATASPRASILEVIEQMATHRSSCVVICHRGEEISGQELTRKNRLNPSFPIGIITRRDIVQYHALGLDLANTPASQVMSQPLLFGNLNDSLQQIHHQMQEGWVRHWVIVTARRELVGIVTPAEILQGWSGSRETDSNQGGQGKGIEDKPPTETRLPPGDSGFDIRQAGSFQEQQRQKAAFQEAIAFSTLALQQALEQQQAEIFHRQLAQKLLQFSEERFRQLAESIEQVFWLVSSDLKQLIYMSPAFETVWGISREQLERKKAGESGNYLTILQGSFYWEEGQPTWENWPQQVLAAGELENRIIHPDGTLRWVHSRGFPVYNDHAQVYRIAGITTDITSRKAAEAARQESEDRYRQLVETTTDWVWEIDEKGVYTYSSPRIRDMLGYEPKEAIGKRLDAWILPEWAQEERRWVEQLATQPEPFSCKERVNLHKHGSVVVLESSGIPIFDQMGKLVGYRGIDRDITARKDAEAALQQINQELEQRVQVQTAELRELIGQLQGEIARRQEVESALRQSEERLESILGSLNDVVWSASAQSRELLYLNPAFERIYGRSRQEFFENPELWRAVVHPEDSDRVRQFFEALLVQGSQDVEYRIIRPDGEVRWLEDRAHLLYDPTRQGFRMDGVARDITERKQAEEAIALSERRFHAIFNQTFQFMALLSPEGMILEMNQRALEVWGLAGTNPIGRAFWECPCWQPTDPEKLAESLEESEGEGQFCSIQGANRFRSAIAQAAAGELWRDEVEIFGPQNQRVTIDVSIKPVRDDGDRVIQLIAEGRDISDRKRLETEIFEREQLLNSFFKASSSVSLGLGIVNDQMQFIQVNEALAEVHGLSPQEHIGKTVNEIMPDVTHQVQCLVQELLQSGTPILNLELSSEKPCQPGVIHHWLTCYFPVPLKNGLARGVGFIVLDITQRKQAEQALRQIQERLEYLLCTNPTIIYSCKPTGDYALTFISQNILRQFGYEAQQLLENPNLWFECIHPDDAERLFAHIFRLQERTQEIYEYRVRHQNSTYRWVRDERRLVCDDQGNPLEIVGSMYDITEQKKALGQLKASLQEKEVLLKEIHHRVKNNLQVISSLLNLQSRSIQDAETRTLFQDSQNRIQSIAFIHEKLYQSRDLAQVDFSQYIQTLCIHLFRSYGTSPQRISLDLQIDDIFLSVDTAIPCGLIVNELVCNALKHGFPPHGTGVIEITLHRTFQEGGDHSKRDFMMRVRDNGVGFPSEVDFRKTRSLGMQLINTLVKQLKGTIELDRSSGTAFQIVFSAKHHPLGEERHE</sequence>
<dbReference type="InterPro" id="IPR035965">
    <property type="entry name" value="PAS-like_dom_sf"/>
</dbReference>
<dbReference type="InterPro" id="IPR000014">
    <property type="entry name" value="PAS"/>
</dbReference>
<keyword evidence="14" id="KW-1185">Reference proteome</keyword>
<dbReference type="SUPFAM" id="SSF55874">
    <property type="entry name" value="ATPase domain of HSP90 chaperone/DNA topoisomerase II/histidine kinase"/>
    <property type="match status" value="1"/>
</dbReference>
<comment type="caution">
    <text evidence="13">The sequence shown here is derived from an EMBL/GenBank/DDBJ whole genome shotgun (WGS) entry which is preliminary data.</text>
</comment>